<accession>A0A915LA04</accession>
<dbReference type="Proteomes" id="UP000887565">
    <property type="component" value="Unplaced"/>
</dbReference>
<keyword evidence="1" id="KW-1185">Reference proteome</keyword>
<evidence type="ECO:0000313" key="2">
    <source>
        <dbReference type="WBParaSite" id="nRc.2.0.1.t47950-RA"/>
    </source>
</evidence>
<sequence>MKNIIIVQNIHLRTLPFEILLTVPRDRARCSATERFRLWASVRCRRRSSSLTKALSHSGHYVSLLQALQSLNINNFPVLRAGFHSISEYLDKLKHDYIRHM</sequence>
<evidence type="ECO:0000313" key="1">
    <source>
        <dbReference type="Proteomes" id="UP000887565"/>
    </source>
</evidence>
<protein>
    <submittedName>
        <fullName evidence="2">Uncharacterized protein</fullName>
    </submittedName>
</protein>
<name>A0A915LA04_ROMCU</name>
<dbReference type="AlphaFoldDB" id="A0A915LA04"/>
<proteinExistence type="predicted"/>
<dbReference type="WBParaSite" id="nRc.2.0.1.t47950-RA">
    <property type="protein sequence ID" value="nRc.2.0.1.t47950-RA"/>
    <property type="gene ID" value="nRc.2.0.1.g47950"/>
</dbReference>
<organism evidence="1 2">
    <name type="scientific">Romanomermis culicivorax</name>
    <name type="common">Nematode worm</name>
    <dbReference type="NCBI Taxonomy" id="13658"/>
    <lineage>
        <taxon>Eukaryota</taxon>
        <taxon>Metazoa</taxon>
        <taxon>Ecdysozoa</taxon>
        <taxon>Nematoda</taxon>
        <taxon>Enoplea</taxon>
        <taxon>Dorylaimia</taxon>
        <taxon>Mermithida</taxon>
        <taxon>Mermithoidea</taxon>
        <taxon>Mermithidae</taxon>
        <taxon>Romanomermis</taxon>
    </lineage>
</organism>
<reference evidence="2" key="1">
    <citation type="submission" date="2022-11" db="UniProtKB">
        <authorList>
            <consortium name="WormBaseParasite"/>
        </authorList>
    </citation>
    <scope>IDENTIFICATION</scope>
</reference>